<evidence type="ECO:0000256" key="1">
    <source>
        <dbReference type="SAM" id="SignalP"/>
    </source>
</evidence>
<dbReference type="Proteomes" id="UP000231586">
    <property type="component" value="Unassembled WGS sequence"/>
</dbReference>
<evidence type="ECO:0000313" key="4">
    <source>
        <dbReference type="Proteomes" id="UP000231586"/>
    </source>
</evidence>
<dbReference type="EMBL" id="PGTZ01000006">
    <property type="protein sequence ID" value="PJI94756.1"/>
    <property type="molecule type" value="Genomic_DNA"/>
</dbReference>
<sequence>MLAAGAVVVAGLFGACQAPAPPTDAVGPPSVVHGPELRASAVVAVTTYRYVLPLRLWVRSSPSSTARVVGTFTRGTRVKVVGSTHGWSRIQRGTGYGWLPTAHLAVHAPPPAPRLADRVAHAYGVATVLYSTTSACGRLTTSPAQGGVLGCYELAHPGRIRVAAWMRHYSTMSPPSLGRSRTDVTARHEVAHDMIRRRCGTALPRVAGSRIEHVADAYSRLYANAPEAYYGYTASDAAKARAIHAGRCS</sequence>
<reference evidence="3 4" key="1">
    <citation type="submission" date="2017-11" db="EMBL/GenBank/DDBJ databases">
        <title>Genomic Encyclopedia of Archaeal and Bacterial Type Strains, Phase II (KMG-II): From Individual Species to Whole Genera.</title>
        <authorList>
            <person name="Goeker M."/>
        </authorList>
    </citation>
    <scope>NUCLEOTIDE SEQUENCE [LARGE SCALE GENOMIC DNA]</scope>
    <source>
        <strain evidence="3 4">DSM 22413</strain>
    </source>
</reference>
<name>A0A2M8WV45_9MICO</name>
<dbReference type="InterPro" id="IPR003646">
    <property type="entry name" value="SH3-like_bac-type"/>
</dbReference>
<feature type="chain" id="PRO_5014870345" evidence="1">
    <location>
        <begin position="21"/>
        <end position="249"/>
    </location>
</feature>
<feature type="domain" description="SH3b" evidence="2">
    <location>
        <begin position="58"/>
        <end position="104"/>
    </location>
</feature>
<comment type="caution">
    <text evidence="3">The sequence shown here is derived from an EMBL/GenBank/DDBJ whole genome shotgun (WGS) entry which is preliminary data.</text>
</comment>
<evidence type="ECO:0000313" key="3">
    <source>
        <dbReference type="EMBL" id="PJI94756.1"/>
    </source>
</evidence>
<proteinExistence type="predicted"/>
<dbReference type="Pfam" id="PF08239">
    <property type="entry name" value="SH3_3"/>
    <property type="match status" value="1"/>
</dbReference>
<protein>
    <submittedName>
        <fullName evidence="3">SH3 domain-containing protein</fullName>
    </submittedName>
</protein>
<accession>A0A2M8WV45</accession>
<dbReference type="AlphaFoldDB" id="A0A2M8WV45"/>
<organism evidence="3 4">
    <name type="scientific">Luteimicrobium subarcticum</name>
    <dbReference type="NCBI Taxonomy" id="620910"/>
    <lineage>
        <taxon>Bacteria</taxon>
        <taxon>Bacillati</taxon>
        <taxon>Actinomycetota</taxon>
        <taxon>Actinomycetes</taxon>
        <taxon>Micrococcales</taxon>
        <taxon>Luteimicrobium</taxon>
    </lineage>
</organism>
<keyword evidence="4" id="KW-1185">Reference proteome</keyword>
<gene>
    <name evidence="3" type="ORF">CLV34_0603</name>
</gene>
<feature type="signal peptide" evidence="1">
    <location>
        <begin position="1"/>
        <end position="20"/>
    </location>
</feature>
<keyword evidence="1" id="KW-0732">Signal</keyword>
<dbReference type="Gene3D" id="2.30.30.40">
    <property type="entry name" value="SH3 Domains"/>
    <property type="match status" value="1"/>
</dbReference>
<evidence type="ECO:0000259" key="2">
    <source>
        <dbReference type="Pfam" id="PF08239"/>
    </source>
</evidence>